<dbReference type="EMBL" id="JAIQCV010000006">
    <property type="protein sequence ID" value="KAH1091496.1"/>
    <property type="molecule type" value="Genomic_DNA"/>
</dbReference>
<dbReference type="AlphaFoldDB" id="A0A9D4A7H9"/>
<gene>
    <name evidence="4" type="ORF">J1N35_018753</name>
</gene>
<dbReference type="InterPro" id="IPR001878">
    <property type="entry name" value="Znf_CCHC"/>
</dbReference>
<sequence>MSEEHSPSRLISTNDDAGASQSVEDRTTKKVRFKDGLDEALEDMVVDHGLSSTSSWKDKLFGGVSDSFGMDRNISPLRREGKNTRDFDLLANYVQTSTVNGVLAFYFSDWVKELLFKEMELIVVIKLLGQNIGYNTLHNRIISLWKPISHFHLIDIKNGYYLPSATIPKCGVGLDSTARSTRVYVSKANCGGYWGAYWKVLVDGTIQQVEYEALPTVCFNCGKYGHVRDLCSSVALDWVLDRLPETACVALDSNGRGAVEEMGPEYGPWMLAERRSRRGQRNGRNKAGVNNGELNKAKSSKEVGGSHFAALNAMGETSENHTTSAGDFSSRKGVDSVSVKGQKLALRFLRVLIRGLGYYFGEFGLN</sequence>
<evidence type="ECO:0000313" key="5">
    <source>
        <dbReference type="Proteomes" id="UP000828251"/>
    </source>
</evidence>
<comment type="caution">
    <text evidence="4">The sequence shown here is derived from an EMBL/GenBank/DDBJ whole genome shotgun (WGS) entry which is preliminary data.</text>
</comment>
<name>A0A9D4A7H9_9ROSI</name>
<reference evidence="4 5" key="1">
    <citation type="journal article" date="2021" name="Plant Biotechnol. J.">
        <title>Multi-omics assisted identification of the key and species-specific regulatory components of drought-tolerant mechanisms in Gossypium stocksii.</title>
        <authorList>
            <person name="Yu D."/>
            <person name="Ke L."/>
            <person name="Zhang D."/>
            <person name="Wu Y."/>
            <person name="Sun Y."/>
            <person name="Mei J."/>
            <person name="Sun J."/>
            <person name="Sun Y."/>
        </authorList>
    </citation>
    <scope>NUCLEOTIDE SEQUENCE [LARGE SCALE GENOMIC DNA]</scope>
    <source>
        <strain evidence="5">cv. E1</strain>
        <tissue evidence="4">Leaf</tissue>
    </source>
</reference>
<organism evidence="4 5">
    <name type="scientific">Gossypium stocksii</name>
    <dbReference type="NCBI Taxonomy" id="47602"/>
    <lineage>
        <taxon>Eukaryota</taxon>
        <taxon>Viridiplantae</taxon>
        <taxon>Streptophyta</taxon>
        <taxon>Embryophyta</taxon>
        <taxon>Tracheophyta</taxon>
        <taxon>Spermatophyta</taxon>
        <taxon>Magnoliopsida</taxon>
        <taxon>eudicotyledons</taxon>
        <taxon>Gunneridae</taxon>
        <taxon>Pentapetalae</taxon>
        <taxon>rosids</taxon>
        <taxon>malvids</taxon>
        <taxon>Malvales</taxon>
        <taxon>Malvaceae</taxon>
        <taxon>Malvoideae</taxon>
        <taxon>Gossypium</taxon>
    </lineage>
</organism>
<feature type="domain" description="CCHC-type" evidence="3">
    <location>
        <begin position="218"/>
        <end position="231"/>
    </location>
</feature>
<evidence type="ECO:0000256" key="2">
    <source>
        <dbReference type="SAM" id="MobiDB-lite"/>
    </source>
</evidence>
<keyword evidence="1" id="KW-0863">Zinc-finger</keyword>
<dbReference type="GO" id="GO:0003676">
    <property type="term" value="F:nucleic acid binding"/>
    <property type="evidence" value="ECO:0007669"/>
    <property type="project" value="InterPro"/>
</dbReference>
<proteinExistence type="predicted"/>
<evidence type="ECO:0000313" key="4">
    <source>
        <dbReference type="EMBL" id="KAH1091496.1"/>
    </source>
</evidence>
<feature type="region of interest" description="Disordered" evidence="2">
    <location>
        <begin position="1"/>
        <end position="25"/>
    </location>
</feature>
<accession>A0A9D4A7H9</accession>
<keyword evidence="1" id="KW-0862">Zinc</keyword>
<dbReference type="PROSITE" id="PS50158">
    <property type="entry name" value="ZF_CCHC"/>
    <property type="match status" value="1"/>
</dbReference>
<feature type="compositionally biased region" description="Basic residues" evidence="2">
    <location>
        <begin position="275"/>
        <end position="284"/>
    </location>
</feature>
<dbReference type="Proteomes" id="UP000828251">
    <property type="component" value="Unassembled WGS sequence"/>
</dbReference>
<keyword evidence="1" id="KW-0479">Metal-binding</keyword>
<feature type="compositionally biased region" description="Polar residues" evidence="2">
    <location>
        <begin position="9"/>
        <end position="22"/>
    </location>
</feature>
<protein>
    <recommendedName>
        <fullName evidence="3">CCHC-type domain-containing protein</fullName>
    </recommendedName>
</protein>
<keyword evidence="5" id="KW-1185">Reference proteome</keyword>
<evidence type="ECO:0000259" key="3">
    <source>
        <dbReference type="PROSITE" id="PS50158"/>
    </source>
</evidence>
<dbReference type="GO" id="GO:0008270">
    <property type="term" value="F:zinc ion binding"/>
    <property type="evidence" value="ECO:0007669"/>
    <property type="project" value="UniProtKB-KW"/>
</dbReference>
<feature type="region of interest" description="Disordered" evidence="2">
    <location>
        <begin position="274"/>
        <end position="302"/>
    </location>
</feature>
<evidence type="ECO:0000256" key="1">
    <source>
        <dbReference type="PROSITE-ProRule" id="PRU00047"/>
    </source>
</evidence>